<comment type="caution">
    <text evidence="1">The sequence shown here is derived from an EMBL/GenBank/DDBJ whole genome shotgun (WGS) entry which is preliminary data.</text>
</comment>
<accession>A0A495XZR7</accession>
<dbReference type="Pfam" id="PF13365">
    <property type="entry name" value="Trypsin_2"/>
    <property type="match status" value="1"/>
</dbReference>
<dbReference type="InterPro" id="IPR043504">
    <property type="entry name" value="Peptidase_S1_PA_chymotrypsin"/>
</dbReference>
<dbReference type="EMBL" id="RBXT01000001">
    <property type="protein sequence ID" value="RKT79432.1"/>
    <property type="molecule type" value="Genomic_DNA"/>
</dbReference>
<evidence type="ECO:0000313" key="1">
    <source>
        <dbReference type="EMBL" id="RKT79432.1"/>
    </source>
</evidence>
<organism evidence="1 2">
    <name type="scientific">Terracoccus luteus</name>
    <dbReference type="NCBI Taxonomy" id="53356"/>
    <lineage>
        <taxon>Bacteria</taxon>
        <taxon>Bacillati</taxon>
        <taxon>Actinomycetota</taxon>
        <taxon>Actinomycetes</taxon>
        <taxon>Micrococcales</taxon>
        <taxon>Intrasporangiaceae</taxon>
        <taxon>Terracoccus</taxon>
    </lineage>
</organism>
<dbReference type="InterPro" id="IPR009003">
    <property type="entry name" value="Peptidase_S1_PA"/>
</dbReference>
<name>A0A495XZR7_9MICO</name>
<gene>
    <name evidence="1" type="ORF">DFJ68_2903</name>
</gene>
<dbReference type="SUPFAM" id="SSF50494">
    <property type="entry name" value="Trypsin-like serine proteases"/>
    <property type="match status" value="1"/>
</dbReference>
<reference evidence="1 2" key="1">
    <citation type="submission" date="2018-10" db="EMBL/GenBank/DDBJ databases">
        <title>Sequencing the genomes of 1000 actinobacteria strains.</title>
        <authorList>
            <person name="Klenk H.-P."/>
        </authorList>
    </citation>
    <scope>NUCLEOTIDE SEQUENCE [LARGE SCALE GENOMIC DNA]</scope>
    <source>
        <strain evidence="1 2">DSM 44267</strain>
    </source>
</reference>
<dbReference type="Gene3D" id="2.40.10.10">
    <property type="entry name" value="Trypsin-like serine proteases"/>
    <property type="match status" value="1"/>
</dbReference>
<keyword evidence="2" id="KW-1185">Reference proteome</keyword>
<proteinExistence type="predicted"/>
<evidence type="ECO:0000313" key="2">
    <source>
        <dbReference type="Proteomes" id="UP000278440"/>
    </source>
</evidence>
<protein>
    <submittedName>
        <fullName evidence="1">V8-like Glu-specific endopeptidase</fullName>
    </submittedName>
</protein>
<sequence>MATNGLEHQILSRIGSLQTFTSSVYSPTDARVAARRMLLASDLVCRIDVDGDQQGTGILVAPTLVATAAHLVGTLVDASPTGGSSPLPGSSKRVSVTFGDMADLLEDSDQPTLLKGTPAPLAASWLAFYSPPAVNELSNTFEIDSTDGIGAEGPWDIAILRLAHPRPFRTVKPPRRLPRQPFQVHVLHHPSDGAGKGLPLLWSIGRVDRRLGDPPLRLLHSANTSGGSSGAPVFDSQFRVIGIHQAGGVLPPAVQDAANNRAVPVTPWVSQLAGLELPDAAPVVATVEIAGPQGSPINRTVIGRHVTISRIWRGMKVEAPARDRLLAVLGDPGLGLRFTKHLVHALVTQFGGTYAAIDVANCQGDDVDSFSAKVAGAFAAGLPPRQPSGLTTRQRDTRNQTAPDLAKRLQRIARHTGAWLVLEGFESPSANASPIVIDLVRQLILELPSAPGVRLVLAGWRESLPSGFESSVEYLEEPTADDVSRSLLPPGSPDDLVGQQRPLVQTLLAASKTELPNAGPYEIAEDARAKLARMLAAAMAMHAAEGIGT</sequence>
<dbReference type="AlphaFoldDB" id="A0A495XZR7"/>
<dbReference type="Proteomes" id="UP000278440">
    <property type="component" value="Unassembled WGS sequence"/>
</dbReference>